<protein>
    <recommendedName>
        <fullName evidence="1">DUF5679 domain-containing protein</fullName>
    </recommendedName>
</protein>
<accession>A0A0G0ZMT5</accession>
<dbReference type="Pfam" id="PF18930">
    <property type="entry name" value="DUF5679"/>
    <property type="match status" value="1"/>
</dbReference>
<evidence type="ECO:0000259" key="1">
    <source>
        <dbReference type="Pfam" id="PF18930"/>
    </source>
</evidence>
<organism evidence="2 3">
    <name type="scientific">Candidatus Daviesbacteria bacterium GW2011_GWB1_41_5</name>
    <dbReference type="NCBI Taxonomy" id="1618429"/>
    <lineage>
        <taxon>Bacteria</taxon>
        <taxon>Candidatus Daviesiibacteriota</taxon>
    </lineage>
</organism>
<dbReference type="EMBL" id="LCBN01000003">
    <property type="protein sequence ID" value="KKS14283.1"/>
    <property type="molecule type" value="Genomic_DNA"/>
</dbReference>
<proteinExistence type="predicted"/>
<comment type="caution">
    <text evidence="2">The sequence shown here is derived from an EMBL/GenBank/DDBJ whole genome shotgun (WGS) entry which is preliminary data.</text>
</comment>
<dbReference type="AlphaFoldDB" id="A0A0G0ZMT5"/>
<reference evidence="2 3" key="1">
    <citation type="journal article" date="2015" name="Nature">
        <title>rRNA introns, odd ribosomes, and small enigmatic genomes across a large radiation of phyla.</title>
        <authorList>
            <person name="Brown C.T."/>
            <person name="Hug L.A."/>
            <person name="Thomas B.C."/>
            <person name="Sharon I."/>
            <person name="Castelle C.J."/>
            <person name="Singh A."/>
            <person name="Wilkins M.J."/>
            <person name="Williams K.H."/>
            <person name="Banfield J.F."/>
        </authorList>
    </citation>
    <scope>NUCLEOTIDE SEQUENCE [LARGE SCALE GENOMIC DNA]</scope>
</reference>
<evidence type="ECO:0000313" key="2">
    <source>
        <dbReference type="EMBL" id="KKS14283.1"/>
    </source>
</evidence>
<name>A0A0G0ZMT5_9BACT</name>
<dbReference type="InterPro" id="IPR044044">
    <property type="entry name" value="DUF5679"/>
</dbReference>
<feature type="domain" description="DUF5679" evidence="1">
    <location>
        <begin position="4"/>
        <end position="43"/>
    </location>
</feature>
<sequence>MQMYCVKCRQKREASNPQNVTMKNGKPAVKATCSVCGTGMYKIGSQV</sequence>
<gene>
    <name evidence="2" type="ORF">UU67_C0003G0005</name>
</gene>
<dbReference type="Proteomes" id="UP000034753">
    <property type="component" value="Unassembled WGS sequence"/>
</dbReference>
<evidence type="ECO:0000313" key="3">
    <source>
        <dbReference type="Proteomes" id="UP000034753"/>
    </source>
</evidence>